<dbReference type="Pfam" id="PF07679">
    <property type="entry name" value="I-set"/>
    <property type="match status" value="1"/>
</dbReference>
<dbReference type="SUPFAM" id="SSF56112">
    <property type="entry name" value="Protein kinase-like (PK-like)"/>
    <property type="match status" value="1"/>
</dbReference>
<feature type="domain" description="FZ" evidence="25">
    <location>
        <begin position="203"/>
        <end position="335"/>
    </location>
</feature>
<keyword evidence="15" id="KW-0675">Receptor</keyword>
<dbReference type="EMBL" id="BTRK01000002">
    <property type="protein sequence ID" value="GMR36468.1"/>
    <property type="molecule type" value="Genomic_DNA"/>
</dbReference>
<dbReference type="CDD" id="cd00096">
    <property type="entry name" value="Ig"/>
    <property type="match status" value="1"/>
</dbReference>
<feature type="domain" description="Kringle" evidence="26">
    <location>
        <begin position="354"/>
        <end position="430"/>
    </location>
</feature>
<keyword evidence="29" id="KW-1185">Reference proteome</keyword>
<dbReference type="GO" id="GO:0005524">
    <property type="term" value="F:ATP binding"/>
    <property type="evidence" value="ECO:0007669"/>
    <property type="project" value="UniProtKB-KW"/>
</dbReference>
<feature type="binding site" evidence="21">
    <location>
        <position position="722"/>
    </location>
    <ligand>
        <name>Mg(2+)</name>
        <dbReference type="ChEBI" id="CHEBI:18420"/>
    </ligand>
</feature>
<dbReference type="FunFam" id="1.10.510.10:FF:001512">
    <property type="entry name" value="Receptor tyrosine-protein kinase erbB-2"/>
    <property type="match status" value="1"/>
</dbReference>
<evidence type="ECO:0000256" key="17">
    <source>
        <dbReference type="ARBA" id="ARBA00023319"/>
    </source>
</evidence>
<evidence type="ECO:0000256" key="4">
    <source>
        <dbReference type="ARBA" id="ARBA00022553"/>
    </source>
</evidence>
<feature type="active site" description="Proton acceptor" evidence="19">
    <location>
        <position position="704"/>
    </location>
</feature>
<feature type="binding site" evidence="20">
    <location>
        <position position="708"/>
    </location>
    <ligand>
        <name>ATP</name>
        <dbReference type="ChEBI" id="CHEBI:30616"/>
    </ligand>
</feature>
<accession>A0AAN5C455</accession>
<dbReference type="GO" id="GO:0017147">
    <property type="term" value="F:Wnt-protein binding"/>
    <property type="evidence" value="ECO:0007669"/>
    <property type="project" value="TreeGrafter"/>
</dbReference>
<dbReference type="SMART" id="SM00130">
    <property type="entry name" value="KR"/>
    <property type="match status" value="1"/>
</dbReference>
<evidence type="ECO:0000259" key="27">
    <source>
        <dbReference type="PROSITE" id="PS50835"/>
    </source>
</evidence>
<dbReference type="Gene3D" id="1.10.2000.10">
    <property type="entry name" value="Frizzled cysteine-rich domain"/>
    <property type="match status" value="1"/>
</dbReference>
<dbReference type="Pfam" id="PF00051">
    <property type="entry name" value="Kringle"/>
    <property type="match status" value="1"/>
</dbReference>
<dbReference type="PRINTS" id="PR00109">
    <property type="entry name" value="TYRKINASE"/>
</dbReference>
<dbReference type="GO" id="GO:0007169">
    <property type="term" value="P:cell surface receptor protein tyrosine kinase signaling pathway"/>
    <property type="evidence" value="ECO:0007669"/>
    <property type="project" value="TreeGrafter"/>
</dbReference>
<evidence type="ECO:0000256" key="22">
    <source>
        <dbReference type="PROSITE-ProRule" id="PRU00121"/>
    </source>
</evidence>
<evidence type="ECO:0000259" key="25">
    <source>
        <dbReference type="PROSITE" id="PS50038"/>
    </source>
</evidence>
<dbReference type="PIRSF" id="PIRSF000615">
    <property type="entry name" value="TyrPK_CSF1-R"/>
    <property type="match status" value="1"/>
</dbReference>
<dbReference type="InterPro" id="IPR003598">
    <property type="entry name" value="Ig_sub2"/>
</dbReference>
<dbReference type="InterPro" id="IPR013783">
    <property type="entry name" value="Ig-like_fold"/>
</dbReference>
<evidence type="ECO:0000256" key="3">
    <source>
        <dbReference type="ARBA" id="ARBA00011902"/>
    </source>
</evidence>
<evidence type="ECO:0000313" key="28">
    <source>
        <dbReference type="EMBL" id="GMR36468.1"/>
    </source>
</evidence>
<dbReference type="PROSITE" id="PS50011">
    <property type="entry name" value="PROTEIN_KINASE_DOM"/>
    <property type="match status" value="1"/>
</dbReference>
<dbReference type="Proteomes" id="UP001328107">
    <property type="component" value="Unassembled WGS sequence"/>
</dbReference>
<dbReference type="InterPro" id="IPR020635">
    <property type="entry name" value="Tyr_kinase_cat_dom"/>
</dbReference>
<evidence type="ECO:0000256" key="21">
    <source>
        <dbReference type="PIRSR" id="PIRSR000615-3"/>
    </source>
</evidence>
<dbReference type="PROSITE" id="PS50835">
    <property type="entry name" value="IG_LIKE"/>
    <property type="match status" value="1"/>
</dbReference>
<dbReference type="FunFam" id="2.60.40.10:FF:000107">
    <property type="entry name" value="Myosin, light chain kinase a"/>
    <property type="match status" value="1"/>
</dbReference>
<dbReference type="SMART" id="SM00408">
    <property type="entry name" value="IGc2"/>
    <property type="match status" value="1"/>
</dbReference>
<evidence type="ECO:0000256" key="19">
    <source>
        <dbReference type="PIRSR" id="PIRSR000615-1"/>
    </source>
</evidence>
<dbReference type="GO" id="GO:0012505">
    <property type="term" value="C:endomembrane system"/>
    <property type="evidence" value="ECO:0007669"/>
    <property type="project" value="UniProtKB-SubCell"/>
</dbReference>
<feature type="domain" description="Ig-like" evidence="27">
    <location>
        <begin position="38"/>
        <end position="128"/>
    </location>
</feature>
<dbReference type="AlphaFoldDB" id="A0AAN5C455"/>
<dbReference type="InterPro" id="IPR036179">
    <property type="entry name" value="Ig-like_dom_sf"/>
</dbReference>
<keyword evidence="12" id="KW-0472">Membrane</keyword>
<evidence type="ECO:0000259" key="24">
    <source>
        <dbReference type="PROSITE" id="PS50011"/>
    </source>
</evidence>
<dbReference type="PROSITE" id="PS00021">
    <property type="entry name" value="KRINGLE_1"/>
    <property type="match status" value="1"/>
</dbReference>
<dbReference type="PANTHER" id="PTHR24416">
    <property type="entry name" value="TYROSINE-PROTEIN KINASE RECEPTOR"/>
    <property type="match status" value="1"/>
</dbReference>
<dbReference type="InterPro" id="IPR008266">
    <property type="entry name" value="Tyr_kinase_AS"/>
</dbReference>
<dbReference type="CDD" id="cd00108">
    <property type="entry name" value="KR"/>
    <property type="match status" value="1"/>
</dbReference>
<comment type="caution">
    <text evidence="22">Lacks conserved residue(s) required for the propagation of feature annotation.</text>
</comment>
<dbReference type="GO" id="GO:0048680">
    <property type="term" value="P:positive regulation of axon regeneration"/>
    <property type="evidence" value="ECO:0007669"/>
    <property type="project" value="UniProtKB-ARBA"/>
</dbReference>
<evidence type="ECO:0000256" key="5">
    <source>
        <dbReference type="ARBA" id="ARBA00022572"/>
    </source>
</evidence>
<proteinExistence type="predicted"/>
<keyword evidence="11" id="KW-1133">Transmembrane helix</keyword>
<evidence type="ECO:0000256" key="2">
    <source>
        <dbReference type="ARBA" id="ARBA00004479"/>
    </source>
</evidence>
<dbReference type="Gene3D" id="2.40.20.10">
    <property type="entry name" value="Plasminogen Kringle 4"/>
    <property type="match status" value="1"/>
</dbReference>
<evidence type="ECO:0000256" key="6">
    <source>
        <dbReference type="ARBA" id="ARBA00022679"/>
    </source>
</evidence>
<evidence type="ECO:0000259" key="26">
    <source>
        <dbReference type="PROSITE" id="PS50070"/>
    </source>
</evidence>
<dbReference type="InterPro" id="IPR038178">
    <property type="entry name" value="Kringle_sf"/>
</dbReference>
<keyword evidence="8 20" id="KW-0547">Nucleotide-binding</keyword>
<evidence type="ECO:0000256" key="20">
    <source>
        <dbReference type="PIRSR" id="PIRSR000615-2"/>
    </source>
</evidence>
<sequence>MPLPKLDDDLFIEPPNDEDVIYGDYNDTMDGSSSGSRPYLRLTTSLRNITRNSGTDVRLRCDAIGTPPISFEWKKNHAPVEKSKRVRIRNRENTSRLVISSLDVLDSAFYECTASNIAGSVNSTAILKVKNGPSSERVKNRPSTSRGDHNEEDYDDYEQDMEDPRGRLPSEEDSDLYTVPDHAAGPGFMSAGPSERWLDDVKIKEGQCVLYRGEACRGFLAGRHIRITTKNREDMYDVDRNLRAAVMFINNFDRVKPECKRISHAVACFHMYKVCDPVDDTRTQTICKEDCNQLTLETCPSEMAEAGAHDLIGDSPRALFPTCSALPPSTNCIPILKTPSVSPEGPSRPRPDHWCYSESGVNYQGMVSVTQSGKECMDWSATSTREFSPHSYPHLRQSKNYCRNPGGRRPRPWCYSSPLGQEEFCDIPMCPPNLVNQYGDNTAIAGNSTGVSALWLGLGTSLQLAVLGGVAGLSLLFLCCLLFCCCKGKGERGQKDAVSSLPPPSLPNIHSVPHSTINTAYYHKMNGTSTPMGGRGVEMSSLLSGPSRMGDGGVYDESMNTPFHVLEIAPSSIIREHNIGQSPMGILLIGGTWRGSPTGDIPIVAKVARGVASRGILEDEVRRVAALSHPNLLCLFGVSFRDSDTMEVIYEYAVNGTLHSLCRVRADAIDERERENNMVDFLSAAIQISSGLEYLAVKMLVHRDVAARNVVVGENFQVKVTDVASMMEQYREDYVNMVGRSGQPIRWMPRESIEAGRFTQKSDVWAFGVTLWEMYSYGRQPYDGYSDSQVQQLLSTRQLLESPPHCPTNMYSLMVECWHESPDRRPSFSEINRRLQQWGSMSPAPRGTSSSSQSGSSRGGTMAGRSRAPAPLYPQRGMKRPEDASPLMGMRPQYVHEEYSDEDRDSD</sequence>
<dbReference type="SUPFAM" id="SSF48726">
    <property type="entry name" value="Immunoglobulin"/>
    <property type="match status" value="1"/>
</dbReference>
<dbReference type="Pfam" id="PF07714">
    <property type="entry name" value="PK_Tyr_Ser-Thr"/>
    <property type="match status" value="1"/>
</dbReference>
<dbReference type="PROSITE" id="PS50038">
    <property type="entry name" value="FZ"/>
    <property type="match status" value="1"/>
</dbReference>
<feature type="binding site" evidence="21">
    <location>
        <position position="709"/>
    </location>
    <ligand>
        <name>Mg(2+)</name>
        <dbReference type="ChEBI" id="CHEBI:18420"/>
    </ligand>
</feature>
<reference evidence="29" key="1">
    <citation type="submission" date="2022-10" db="EMBL/GenBank/DDBJ databases">
        <title>Genome assembly of Pristionchus species.</title>
        <authorList>
            <person name="Yoshida K."/>
            <person name="Sommer R.J."/>
        </authorList>
    </citation>
    <scope>NUCLEOTIDE SEQUENCE [LARGE SCALE GENOMIC DNA]</scope>
    <source>
        <strain evidence="29">RS5460</strain>
    </source>
</reference>
<organism evidence="28 29">
    <name type="scientific">Pristionchus mayeri</name>
    <dbReference type="NCBI Taxonomy" id="1317129"/>
    <lineage>
        <taxon>Eukaryota</taxon>
        <taxon>Metazoa</taxon>
        <taxon>Ecdysozoa</taxon>
        <taxon>Nematoda</taxon>
        <taxon>Chromadorea</taxon>
        <taxon>Rhabditida</taxon>
        <taxon>Rhabditina</taxon>
        <taxon>Diplogasteromorpha</taxon>
        <taxon>Diplogasteroidea</taxon>
        <taxon>Neodiplogasteridae</taxon>
        <taxon>Pristionchus</taxon>
    </lineage>
</organism>
<feature type="compositionally biased region" description="Acidic residues" evidence="23">
    <location>
        <begin position="150"/>
        <end position="161"/>
    </location>
</feature>
<feature type="disulfide bond" evidence="22">
    <location>
        <begin position="402"/>
        <end position="425"/>
    </location>
</feature>
<dbReference type="SMART" id="SM00409">
    <property type="entry name" value="IG"/>
    <property type="match status" value="1"/>
</dbReference>
<dbReference type="InterPro" id="IPR036790">
    <property type="entry name" value="Frizzled_dom_sf"/>
</dbReference>
<comment type="catalytic activity">
    <reaction evidence="18">
        <text>L-tyrosyl-[protein] + ATP = O-phospho-L-tyrosyl-[protein] + ADP + H(+)</text>
        <dbReference type="Rhea" id="RHEA:10596"/>
        <dbReference type="Rhea" id="RHEA-COMP:10136"/>
        <dbReference type="Rhea" id="RHEA-COMP:20101"/>
        <dbReference type="ChEBI" id="CHEBI:15378"/>
        <dbReference type="ChEBI" id="CHEBI:30616"/>
        <dbReference type="ChEBI" id="CHEBI:46858"/>
        <dbReference type="ChEBI" id="CHEBI:61978"/>
        <dbReference type="ChEBI" id="CHEBI:456216"/>
        <dbReference type="EC" id="2.7.10.1"/>
    </reaction>
</comment>
<dbReference type="InterPro" id="IPR003599">
    <property type="entry name" value="Ig_sub"/>
</dbReference>
<dbReference type="EC" id="2.7.10.1" evidence="3"/>
<comment type="caution">
    <text evidence="28">The sequence shown here is derived from an EMBL/GenBank/DDBJ whole genome shotgun (WGS) entry which is preliminary data.</text>
</comment>
<dbReference type="GO" id="GO:0009653">
    <property type="term" value="P:anatomical structure morphogenesis"/>
    <property type="evidence" value="ECO:0007669"/>
    <property type="project" value="UniProtKB-ARBA"/>
</dbReference>
<dbReference type="GO" id="GO:0043235">
    <property type="term" value="C:receptor complex"/>
    <property type="evidence" value="ECO:0007669"/>
    <property type="project" value="TreeGrafter"/>
</dbReference>
<keyword evidence="21" id="KW-0460">Magnesium</keyword>
<dbReference type="InterPro" id="IPR000719">
    <property type="entry name" value="Prot_kinase_dom"/>
</dbReference>
<dbReference type="SUPFAM" id="SSF57440">
    <property type="entry name" value="Kringle-like"/>
    <property type="match status" value="1"/>
</dbReference>
<dbReference type="FunFam" id="2.40.20.10:FF:000032">
    <property type="entry name" value="Tyrosine-protein kinase receptor cam-1"/>
    <property type="match status" value="1"/>
</dbReference>
<evidence type="ECO:0000256" key="8">
    <source>
        <dbReference type="ARBA" id="ARBA00022741"/>
    </source>
</evidence>
<feature type="region of interest" description="Disordered" evidence="23">
    <location>
        <begin position="131"/>
        <end position="174"/>
    </location>
</feature>
<dbReference type="GO" id="GO:0046872">
    <property type="term" value="F:metal ion binding"/>
    <property type="evidence" value="ECO:0007669"/>
    <property type="project" value="UniProtKB-KW"/>
</dbReference>
<keyword evidence="7" id="KW-0812">Transmembrane</keyword>
<evidence type="ECO:0000256" key="7">
    <source>
        <dbReference type="ARBA" id="ARBA00022692"/>
    </source>
</evidence>
<keyword evidence="21" id="KW-0479">Metal-binding</keyword>
<dbReference type="InterPro" id="IPR020067">
    <property type="entry name" value="Frizzled_dom"/>
</dbReference>
<evidence type="ECO:0000256" key="11">
    <source>
        <dbReference type="ARBA" id="ARBA00022989"/>
    </source>
</evidence>
<dbReference type="SMART" id="SM00219">
    <property type="entry name" value="TyrKc"/>
    <property type="match status" value="1"/>
</dbReference>
<evidence type="ECO:0000256" key="16">
    <source>
        <dbReference type="ARBA" id="ARBA00023180"/>
    </source>
</evidence>
<feature type="compositionally biased region" description="Low complexity" evidence="23">
    <location>
        <begin position="840"/>
        <end position="856"/>
    </location>
</feature>
<dbReference type="InterPro" id="IPR013806">
    <property type="entry name" value="Kringle-like"/>
</dbReference>
<dbReference type="PROSITE" id="PS50070">
    <property type="entry name" value="KRINGLE_2"/>
    <property type="match status" value="1"/>
</dbReference>
<evidence type="ECO:0000256" key="10">
    <source>
        <dbReference type="ARBA" id="ARBA00022840"/>
    </source>
</evidence>
<evidence type="ECO:0000256" key="13">
    <source>
        <dbReference type="ARBA" id="ARBA00023137"/>
    </source>
</evidence>
<dbReference type="InterPro" id="IPR007110">
    <property type="entry name" value="Ig-like_dom"/>
</dbReference>
<dbReference type="PRINTS" id="PR00018">
    <property type="entry name" value="KRINGLE"/>
</dbReference>
<evidence type="ECO:0000256" key="15">
    <source>
        <dbReference type="ARBA" id="ARBA00023170"/>
    </source>
</evidence>
<dbReference type="InterPro" id="IPR050122">
    <property type="entry name" value="RTK"/>
</dbReference>
<gene>
    <name evidence="28" type="ORF">PMAYCL1PPCAC_06663</name>
</gene>
<keyword evidence="13" id="KW-0829">Tyrosine-protein kinase</keyword>
<evidence type="ECO:0000256" key="1">
    <source>
        <dbReference type="ARBA" id="ARBA00004308"/>
    </source>
</evidence>
<evidence type="ECO:0000256" key="12">
    <source>
        <dbReference type="ARBA" id="ARBA00023136"/>
    </source>
</evidence>
<dbReference type="InterPro" id="IPR013098">
    <property type="entry name" value="Ig_I-set"/>
</dbReference>
<keyword evidence="10 20" id="KW-0067">ATP-binding</keyword>
<dbReference type="InterPro" id="IPR000001">
    <property type="entry name" value="Kringle"/>
</dbReference>
<keyword evidence="5 22" id="KW-0420">Kringle</keyword>
<evidence type="ECO:0000256" key="14">
    <source>
        <dbReference type="ARBA" id="ARBA00023157"/>
    </source>
</evidence>
<protein>
    <recommendedName>
        <fullName evidence="3">receptor protein-tyrosine kinase</fullName>
        <ecNumber evidence="3">2.7.10.1</ecNumber>
    </recommendedName>
</protein>
<dbReference type="InterPro" id="IPR001245">
    <property type="entry name" value="Ser-Thr/Tyr_kinase_cat_dom"/>
</dbReference>
<dbReference type="PROSITE" id="PS00109">
    <property type="entry name" value="PROTEIN_KINASE_TYR"/>
    <property type="match status" value="1"/>
</dbReference>
<evidence type="ECO:0000256" key="9">
    <source>
        <dbReference type="ARBA" id="ARBA00022777"/>
    </source>
</evidence>
<evidence type="ECO:0000313" key="29">
    <source>
        <dbReference type="Proteomes" id="UP001328107"/>
    </source>
</evidence>
<comment type="subcellular location">
    <subcellularLocation>
        <location evidence="1">Endomembrane system</location>
    </subcellularLocation>
    <subcellularLocation>
        <location evidence="2">Membrane</location>
        <topology evidence="2">Single-pass type I membrane protein</topology>
    </subcellularLocation>
</comment>
<dbReference type="Gene3D" id="1.10.510.10">
    <property type="entry name" value="Transferase(Phosphotransferase) domain 1"/>
    <property type="match status" value="1"/>
</dbReference>
<keyword evidence="9" id="KW-0418">Kinase</keyword>
<keyword evidence="6" id="KW-0808">Transferase</keyword>
<keyword evidence="16" id="KW-0325">Glycoprotein</keyword>
<evidence type="ECO:0000256" key="23">
    <source>
        <dbReference type="SAM" id="MobiDB-lite"/>
    </source>
</evidence>
<keyword evidence="4" id="KW-0597">Phosphoprotein</keyword>
<evidence type="ECO:0000256" key="18">
    <source>
        <dbReference type="ARBA" id="ARBA00051243"/>
    </source>
</evidence>
<dbReference type="InterPro" id="IPR041775">
    <property type="entry name" value="Ror-like_CRD"/>
</dbReference>
<dbReference type="Gene3D" id="2.60.40.10">
    <property type="entry name" value="Immunoglobulins"/>
    <property type="match status" value="1"/>
</dbReference>
<dbReference type="GO" id="GO:0061564">
    <property type="term" value="P:axon development"/>
    <property type="evidence" value="ECO:0007669"/>
    <property type="project" value="UniProtKB-ARBA"/>
</dbReference>
<dbReference type="CDD" id="cd07459">
    <property type="entry name" value="CRD_TK_ROR_like"/>
    <property type="match status" value="1"/>
</dbReference>
<name>A0AAN5C455_9BILA</name>
<dbReference type="PANTHER" id="PTHR24416:SF611">
    <property type="entry name" value="TYROSINE-PROTEIN KINASE TRANSMEMBRANE RECEPTOR ROR"/>
    <property type="match status" value="1"/>
</dbReference>
<feature type="domain" description="Protein kinase" evidence="24">
    <location>
        <begin position="573"/>
        <end position="839"/>
    </location>
</feature>
<keyword evidence="17" id="KW-0393">Immunoglobulin domain</keyword>
<dbReference type="InterPro" id="IPR011009">
    <property type="entry name" value="Kinase-like_dom_sf"/>
</dbReference>
<dbReference type="GO" id="GO:0004714">
    <property type="term" value="F:transmembrane receptor protein tyrosine kinase activity"/>
    <property type="evidence" value="ECO:0007669"/>
    <property type="project" value="UniProtKB-EC"/>
</dbReference>
<keyword evidence="14 22" id="KW-1015">Disulfide bond</keyword>
<feature type="region of interest" description="Disordered" evidence="23">
    <location>
        <begin position="839"/>
        <end position="907"/>
    </location>
</feature>
<dbReference type="InterPro" id="IPR018056">
    <property type="entry name" value="Kringle_CS"/>
</dbReference>
<dbReference type="GO" id="GO:0005886">
    <property type="term" value="C:plasma membrane"/>
    <property type="evidence" value="ECO:0007669"/>
    <property type="project" value="TreeGrafter"/>
</dbReference>